<dbReference type="InterPro" id="IPR011250">
    <property type="entry name" value="OMP/PagP_B-barrel"/>
</dbReference>
<gene>
    <name evidence="7" type="ORF">DI632_03935</name>
</gene>
<evidence type="ECO:0000256" key="2">
    <source>
        <dbReference type="ARBA" id="ARBA00022729"/>
    </source>
</evidence>
<dbReference type="Gene3D" id="2.40.160.20">
    <property type="match status" value="1"/>
</dbReference>
<reference evidence="7 8" key="1">
    <citation type="submission" date="2017-08" db="EMBL/GenBank/DDBJ databases">
        <title>Infants hospitalized years apart are colonized by the same room-sourced microbial strains.</title>
        <authorList>
            <person name="Brooks B."/>
            <person name="Olm M.R."/>
            <person name="Firek B.A."/>
            <person name="Baker R."/>
            <person name="Thomas B.C."/>
            <person name="Morowitz M.J."/>
            <person name="Banfield J.F."/>
        </authorList>
    </citation>
    <scope>NUCLEOTIDE SEQUENCE [LARGE SCALE GENOMIC DNA]</scope>
    <source>
        <strain evidence="7">S2_018_000_R3_110</strain>
    </source>
</reference>
<dbReference type="Pfam" id="PF13505">
    <property type="entry name" value="OMP_b-brl"/>
    <property type="match status" value="1"/>
</dbReference>
<keyword evidence="2 5" id="KW-0732">Signal</keyword>
<dbReference type="PANTHER" id="PTHR34001">
    <property type="entry name" value="BLL7405 PROTEIN"/>
    <property type="match status" value="1"/>
</dbReference>
<dbReference type="PANTHER" id="PTHR34001:SF3">
    <property type="entry name" value="BLL7405 PROTEIN"/>
    <property type="match status" value="1"/>
</dbReference>
<dbReference type="SUPFAM" id="SSF56925">
    <property type="entry name" value="OMPA-like"/>
    <property type="match status" value="1"/>
</dbReference>
<dbReference type="GO" id="GO:0016020">
    <property type="term" value="C:membrane"/>
    <property type="evidence" value="ECO:0007669"/>
    <property type="project" value="UniProtKB-SubCell"/>
</dbReference>
<comment type="caution">
    <text evidence="7">The sequence shown here is derived from an EMBL/GenBank/DDBJ whole genome shotgun (WGS) entry which is preliminary data.</text>
</comment>
<feature type="chain" id="PRO_5016099129" description="Outer membrane protein beta-barrel domain-containing protein" evidence="5">
    <location>
        <begin position="27"/>
        <end position="223"/>
    </location>
</feature>
<evidence type="ECO:0000256" key="5">
    <source>
        <dbReference type="SAM" id="SignalP"/>
    </source>
</evidence>
<evidence type="ECO:0000313" key="8">
    <source>
        <dbReference type="Proteomes" id="UP000248614"/>
    </source>
</evidence>
<accession>A0A2W4ZDP4</accession>
<evidence type="ECO:0000313" key="7">
    <source>
        <dbReference type="EMBL" id="PZO79786.1"/>
    </source>
</evidence>
<evidence type="ECO:0000256" key="3">
    <source>
        <dbReference type="ARBA" id="ARBA00023136"/>
    </source>
</evidence>
<dbReference type="InterPro" id="IPR027385">
    <property type="entry name" value="Beta-barrel_OMP"/>
</dbReference>
<evidence type="ECO:0000256" key="1">
    <source>
        <dbReference type="ARBA" id="ARBA00004370"/>
    </source>
</evidence>
<dbReference type="Proteomes" id="UP000248614">
    <property type="component" value="Unassembled WGS sequence"/>
</dbReference>
<evidence type="ECO:0000256" key="4">
    <source>
        <dbReference type="ARBA" id="ARBA00038306"/>
    </source>
</evidence>
<evidence type="ECO:0000259" key="6">
    <source>
        <dbReference type="Pfam" id="PF13505"/>
    </source>
</evidence>
<feature type="signal peptide" evidence="5">
    <location>
        <begin position="1"/>
        <end position="26"/>
    </location>
</feature>
<protein>
    <recommendedName>
        <fullName evidence="6">Outer membrane protein beta-barrel domain-containing protein</fullName>
    </recommendedName>
</protein>
<comment type="subcellular location">
    <subcellularLocation>
        <location evidence="1">Membrane</location>
    </subcellularLocation>
</comment>
<feature type="domain" description="Outer membrane protein beta-barrel" evidence="6">
    <location>
        <begin position="14"/>
        <end position="223"/>
    </location>
</feature>
<organism evidence="7 8">
    <name type="scientific">Sphingomonas hengshuiensis</name>
    <dbReference type="NCBI Taxonomy" id="1609977"/>
    <lineage>
        <taxon>Bacteria</taxon>
        <taxon>Pseudomonadati</taxon>
        <taxon>Pseudomonadota</taxon>
        <taxon>Alphaproteobacteria</taxon>
        <taxon>Sphingomonadales</taxon>
        <taxon>Sphingomonadaceae</taxon>
        <taxon>Sphingomonas</taxon>
    </lineage>
</organism>
<sequence>MRTLILGPLALGMAAAGTMLATPALAQDVNPAFTGFRVGALAGYDGIRPGSTQDSDLDGDDQTVNGLLYGVDAGYDFALSNFLIGVEGEYTGSTGKVETARTDPNFFGFGRVSTGRDLYVGARAGLMAGPQTLVYVKGGYTNARLNVLASDGTVDSRENFELDGYRLGAGVEQSLGTRAYAKVEYRYSNYNNADFQFRDGSTTSNFDIDTDRHQVVAGVGIRF</sequence>
<dbReference type="EMBL" id="QFNF01000006">
    <property type="protein sequence ID" value="PZO79786.1"/>
    <property type="molecule type" value="Genomic_DNA"/>
</dbReference>
<comment type="similarity">
    <text evidence="4">Belongs to the Omp25/RopB family.</text>
</comment>
<proteinExistence type="inferred from homology"/>
<dbReference type="AlphaFoldDB" id="A0A2W4ZDP4"/>
<dbReference type="InterPro" id="IPR051692">
    <property type="entry name" value="OMP-like"/>
</dbReference>
<name>A0A2W4ZDP4_9SPHN</name>
<keyword evidence="3" id="KW-0472">Membrane</keyword>